<dbReference type="InterPro" id="IPR044867">
    <property type="entry name" value="DEUBAD_dom"/>
</dbReference>
<evidence type="ECO:0000259" key="8">
    <source>
        <dbReference type="PROSITE" id="PS51916"/>
    </source>
</evidence>
<dbReference type="CDD" id="cd13314">
    <property type="entry name" value="PH_Rpn13"/>
    <property type="match status" value="1"/>
</dbReference>
<dbReference type="PROSITE" id="PS51916">
    <property type="entry name" value="DEUBAD"/>
    <property type="match status" value="1"/>
</dbReference>
<evidence type="ECO:0000256" key="1">
    <source>
        <dbReference type="ARBA" id="ARBA00004123"/>
    </source>
</evidence>
<dbReference type="Gene3D" id="2.30.29.70">
    <property type="entry name" value="Proteasomal ubiquitin receptor Rpn13/ADRM1"/>
    <property type="match status" value="1"/>
</dbReference>
<evidence type="ECO:0000256" key="7">
    <source>
        <dbReference type="SAM" id="MobiDB-lite"/>
    </source>
</evidence>
<evidence type="ECO:0000256" key="4">
    <source>
        <dbReference type="ARBA" id="ARBA00022490"/>
    </source>
</evidence>
<evidence type="ECO:0000259" key="9">
    <source>
        <dbReference type="PROSITE" id="PS51917"/>
    </source>
</evidence>
<protein>
    <recommendedName>
        <fullName evidence="12">Proteasomal ubiquitin receptor ADRM1</fullName>
    </recommendedName>
</protein>
<feature type="compositionally biased region" description="Polar residues" evidence="7">
    <location>
        <begin position="179"/>
        <end position="201"/>
    </location>
</feature>
<keyword evidence="11" id="KW-1185">Reference proteome</keyword>
<dbReference type="EMBL" id="CAWYQH010000097">
    <property type="protein sequence ID" value="CAK8683168.1"/>
    <property type="molecule type" value="Genomic_DNA"/>
</dbReference>
<dbReference type="InterPro" id="IPR038633">
    <property type="entry name" value="Rpn13/ADRM1_Pru_sf"/>
</dbReference>
<feature type="domain" description="DEUBAD" evidence="8">
    <location>
        <begin position="234"/>
        <end position="347"/>
    </location>
</feature>
<evidence type="ECO:0000256" key="3">
    <source>
        <dbReference type="ARBA" id="ARBA00009216"/>
    </source>
</evidence>
<comment type="similarity">
    <text evidence="3">Belongs to the ADRM1 family.</text>
</comment>
<comment type="subcellular location">
    <subcellularLocation>
        <location evidence="2">Cytoplasm</location>
    </subcellularLocation>
    <subcellularLocation>
        <location evidence="1">Nucleus</location>
    </subcellularLocation>
</comment>
<evidence type="ECO:0008006" key="12">
    <source>
        <dbReference type="Google" id="ProtNLM"/>
    </source>
</evidence>
<proteinExistence type="inferred from homology"/>
<dbReference type="Gene3D" id="1.10.2020.20">
    <property type="match status" value="1"/>
</dbReference>
<sequence length="354" mass="39050">MSLFSNTSSISNKNLVEFRAGKMNFKGKTVMPDKRKGLVYIYQTDDSLMHFCWKDRSTGTTEDDLIIFPDDCELTHVSQCTTGRVYLLKFKSSNRKMFFWMQEPKPDKDEEYWKKVNDVLNNLQSGQNQTSSSGISRLEDVGQGTLQDLFNNMDQQQLLQLMAAGGGLGSLVGSGNLPGRSQRNSTAKQESSSSSLPNTNVSAESSSTSGSAIAPQSQVQLSQLQDILSQMGVPKQQFEQRINFADIVTPESMLPLLSDPKVQERLKPFLPQGETLNQTVDELRGTLHSPFFHQAMEAFGSALATGQLMSVLDQFGLSEAAKKAATKGDVEAFAKALEEDNRKSNTSNDNQSSN</sequence>
<dbReference type="PANTHER" id="PTHR12225:SF0">
    <property type="entry name" value="PROTEASOMAL UBIQUITIN RECEPTOR ADRM1"/>
    <property type="match status" value="1"/>
</dbReference>
<dbReference type="Pfam" id="PF04683">
    <property type="entry name" value="Rpn13_ADRM1_Pru"/>
    <property type="match status" value="1"/>
</dbReference>
<feature type="domain" description="Pru" evidence="9">
    <location>
        <begin position="10"/>
        <end position="123"/>
    </location>
</feature>
<keyword evidence="4" id="KW-0963">Cytoplasm</keyword>
<keyword evidence="5" id="KW-0647">Proteasome</keyword>
<dbReference type="Pfam" id="PF16550">
    <property type="entry name" value="RPN13_C"/>
    <property type="match status" value="1"/>
</dbReference>
<feature type="compositionally biased region" description="Low complexity" evidence="7">
    <location>
        <begin position="202"/>
        <end position="214"/>
    </location>
</feature>
<reference evidence="10 11" key="1">
    <citation type="submission" date="2024-02" db="EMBL/GenBank/DDBJ databases">
        <authorList>
            <person name="Daric V."/>
            <person name="Darras S."/>
        </authorList>
    </citation>
    <scope>NUCLEOTIDE SEQUENCE [LARGE SCALE GENOMIC DNA]</scope>
</reference>
<organism evidence="10 11">
    <name type="scientific">Clavelina lepadiformis</name>
    <name type="common">Light-bulb sea squirt</name>
    <name type="synonym">Ascidia lepadiformis</name>
    <dbReference type="NCBI Taxonomy" id="159417"/>
    <lineage>
        <taxon>Eukaryota</taxon>
        <taxon>Metazoa</taxon>
        <taxon>Chordata</taxon>
        <taxon>Tunicata</taxon>
        <taxon>Ascidiacea</taxon>
        <taxon>Aplousobranchia</taxon>
        <taxon>Clavelinidae</taxon>
        <taxon>Clavelina</taxon>
    </lineage>
</organism>
<dbReference type="InterPro" id="IPR032368">
    <property type="entry name" value="RPN13_DEUBAD"/>
</dbReference>
<dbReference type="InterPro" id="IPR038108">
    <property type="entry name" value="RPN13_DEUBAD_sf"/>
</dbReference>
<dbReference type="PANTHER" id="PTHR12225">
    <property type="entry name" value="ADHESION REGULATING MOLECULE 1 110 KDA CELL MEMBRANE GLYCOPROTEIN"/>
    <property type="match status" value="1"/>
</dbReference>
<name>A0ABP0FU57_CLALP</name>
<dbReference type="InterPro" id="IPR044868">
    <property type="entry name" value="Rpn13/ADRM1_Pru"/>
</dbReference>
<evidence type="ECO:0000313" key="10">
    <source>
        <dbReference type="EMBL" id="CAK8683168.1"/>
    </source>
</evidence>
<comment type="caution">
    <text evidence="10">The sequence shown here is derived from an EMBL/GenBank/DDBJ whole genome shotgun (WGS) entry which is preliminary data.</text>
</comment>
<dbReference type="InterPro" id="IPR006773">
    <property type="entry name" value="Rpn13/ADRM1"/>
</dbReference>
<evidence type="ECO:0000313" key="11">
    <source>
        <dbReference type="Proteomes" id="UP001642483"/>
    </source>
</evidence>
<gene>
    <name evidence="10" type="ORF">CVLEPA_LOCUS14272</name>
</gene>
<evidence type="ECO:0000256" key="5">
    <source>
        <dbReference type="ARBA" id="ARBA00022942"/>
    </source>
</evidence>
<dbReference type="Proteomes" id="UP001642483">
    <property type="component" value="Unassembled WGS sequence"/>
</dbReference>
<evidence type="ECO:0000256" key="6">
    <source>
        <dbReference type="ARBA" id="ARBA00023242"/>
    </source>
</evidence>
<accession>A0ABP0FU57</accession>
<feature type="region of interest" description="Disordered" evidence="7">
    <location>
        <begin position="173"/>
        <end position="214"/>
    </location>
</feature>
<evidence type="ECO:0000256" key="2">
    <source>
        <dbReference type="ARBA" id="ARBA00004496"/>
    </source>
</evidence>
<dbReference type="PROSITE" id="PS51917">
    <property type="entry name" value="PRU"/>
    <property type="match status" value="1"/>
</dbReference>
<keyword evidence="6" id="KW-0539">Nucleus</keyword>